<dbReference type="AlphaFoldDB" id="A0A2Z3H3M5"/>
<dbReference type="Proteomes" id="UP000245802">
    <property type="component" value="Chromosome"/>
</dbReference>
<evidence type="ECO:0000259" key="1">
    <source>
        <dbReference type="SMART" id="SM00943"/>
    </source>
</evidence>
<dbReference type="SMART" id="SM00943">
    <property type="entry name" value="Prim-Pol"/>
    <property type="match status" value="1"/>
</dbReference>
<proteinExistence type="predicted"/>
<dbReference type="EMBL" id="CP025958">
    <property type="protein sequence ID" value="AWM38186.1"/>
    <property type="molecule type" value="Genomic_DNA"/>
</dbReference>
<feature type="domain" description="DNA primase/polymerase bifunctional N-terminal" evidence="1">
    <location>
        <begin position="17"/>
        <end position="201"/>
    </location>
</feature>
<dbReference type="SUPFAM" id="SSF56747">
    <property type="entry name" value="Prim-pol domain"/>
    <property type="match status" value="1"/>
</dbReference>
<sequence length="825" mass="89788">MPRPAVSHAENPLLAAALDYAGRGWRVVPLHACVADERRTDGAIGCSCGNPECGSQGKHPRLKAWQKEASADPAQVGTWWAAWPEANVGVALGPESGVVAIDVDTKAGEQLVKELAGDAVERTVLFRTGKGHRLLYAVPADLPAPPVTRVVQLGGSEAVRFQSTGGQCVMPPSLHPSGSFYEWVEGRDLAACPVAPMPDWLIAEMCRPNSPEWTDQGAREAFLEGKDFNRDADWYRDVLEPAGFTPAGQANGVMRFTRPGKRAGISVTVGHYRARDGSPALYVFSGSIPGLDAGRCYDKFGAFAKLHHGGDFTKASAAIAQQGFGRPKREAPAAPTATVKPAAPAEWEHFVPLESPIDEAPAFPLHAFPAAVAEHVCAVAESVYCPVDYPALATLAAASAAIGASYVAKVKADFFQGAGLFCALVGDPSAKKSPPIKHVIRPMQKEQADRVEKIRDEYGDELPEMYKEGEGELFVSDVTVEKLGEMLQRQPRGLLLYKPELVGWLLAQNQYKAKGVGSDRSFFLEVYDSEPITVHRKGGAAIHVSRPSLTMVGATQPDVVREFFDRRDGLAERILWAYPAALPPRGERFYEVPFALSSQWGQVLKNLWCMTMEPAGLGKKRPRAHVLPLSDAGREAWRAYTDRLAATMSDPDFPPWMRSAYGKFEGSAARLALVLQLLALAGSDAADPPACIEAQWVTAAAEMVFYFGAHARRVHRSCGGDPRLDGAKRILLWLRDRRQPTFKRAELFDSLRRNPMFRKPEDLNAPLQLLDAHNAIRVVPPPAERTAGRPPTPVYEVSPQVFTSPDVSRIVRIDRAGPELESEAG</sequence>
<evidence type="ECO:0000313" key="2">
    <source>
        <dbReference type="EMBL" id="AWM38186.1"/>
    </source>
</evidence>
<dbReference type="InterPro" id="IPR025048">
    <property type="entry name" value="DUF3987"/>
</dbReference>
<gene>
    <name evidence="2" type="ORF">C1280_15135</name>
</gene>
<evidence type="ECO:0000313" key="3">
    <source>
        <dbReference type="Proteomes" id="UP000245802"/>
    </source>
</evidence>
<name>A0A2Z3H3M5_9BACT</name>
<keyword evidence="3" id="KW-1185">Reference proteome</keyword>
<accession>A0A2Z3H3M5</accession>
<reference evidence="2 3" key="1">
    <citation type="submission" date="2018-01" db="EMBL/GenBank/DDBJ databases">
        <title>G. obscuriglobus.</title>
        <authorList>
            <person name="Franke J."/>
            <person name="Blomberg W."/>
            <person name="Selmecki A."/>
        </authorList>
    </citation>
    <scope>NUCLEOTIDE SEQUENCE [LARGE SCALE GENOMIC DNA]</scope>
    <source>
        <strain evidence="2 3">DSM 5831</strain>
    </source>
</reference>
<dbReference type="KEGG" id="gog:C1280_15135"/>
<dbReference type="Pfam" id="PF09250">
    <property type="entry name" value="Prim-Pol"/>
    <property type="match status" value="1"/>
</dbReference>
<dbReference type="InterPro" id="IPR015330">
    <property type="entry name" value="DNA_primase/pol_bifunc_N"/>
</dbReference>
<dbReference type="Pfam" id="PF13148">
    <property type="entry name" value="DUF3987"/>
    <property type="match status" value="2"/>
</dbReference>
<protein>
    <recommendedName>
        <fullName evidence="1">DNA primase/polymerase bifunctional N-terminal domain-containing protein</fullName>
    </recommendedName>
</protein>
<organism evidence="2 3">
    <name type="scientific">Gemmata obscuriglobus</name>
    <dbReference type="NCBI Taxonomy" id="114"/>
    <lineage>
        <taxon>Bacteria</taxon>
        <taxon>Pseudomonadati</taxon>
        <taxon>Planctomycetota</taxon>
        <taxon>Planctomycetia</taxon>
        <taxon>Gemmatales</taxon>
        <taxon>Gemmataceae</taxon>
        <taxon>Gemmata</taxon>
    </lineage>
</organism>
<dbReference type="CDD" id="cd04859">
    <property type="entry name" value="Prim_Pol"/>
    <property type="match status" value="1"/>
</dbReference>